<sequence length="205" mass="23482">MNIKNIPMFENVNIADFTFKIKEYSKNETVYNQNDVCNGMDIVLSGSLVAYSLSQNGSENIVFQFKKGSVIGANLLFGSNNSYPMNIYCTQDCKLLHISKSDIEALLHDYNFTIHFIKSISKNSQGMNKKIAMYTGKSLRDNILDYFLALSIEQKSNNIILPITKKQLADYFGVQRPSLFRELKKLKDDGFIKIENKHIEIIRLE</sequence>
<dbReference type="InterPro" id="IPR012318">
    <property type="entry name" value="HTH_CRP"/>
</dbReference>
<dbReference type="PROSITE" id="PS50042">
    <property type="entry name" value="CNMP_BINDING_3"/>
    <property type="match status" value="1"/>
</dbReference>
<keyword evidence="2" id="KW-0238">DNA-binding</keyword>
<dbReference type="PANTHER" id="PTHR24567">
    <property type="entry name" value="CRP FAMILY TRANSCRIPTIONAL REGULATORY PROTEIN"/>
    <property type="match status" value="1"/>
</dbReference>
<reference evidence="6" key="1">
    <citation type="submission" date="2019-08" db="EMBL/GenBank/DDBJ databases">
        <authorList>
            <person name="Kucharzyk K."/>
            <person name="Murdoch R.W."/>
            <person name="Higgins S."/>
            <person name="Loffler F."/>
        </authorList>
    </citation>
    <scope>NUCLEOTIDE SEQUENCE</scope>
</reference>
<evidence type="ECO:0000256" key="1">
    <source>
        <dbReference type="ARBA" id="ARBA00023015"/>
    </source>
</evidence>
<dbReference type="Pfam" id="PF13545">
    <property type="entry name" value="HTH_Crp_2"/>
    <property type="match status" value="1"/>
</dbReference>
<comment type="caution">
    <text evidence="6">The sequence shown here is derived from an EMBL/GenBank/DDBJ whole genome shotgun (WGS) entry which is preliminary data.</text>
</comment>
<dbReference type="Pfam" id="PF00027">
    <property type="entry name" value="cNMP_binding"/>
    <property type="match status" value="1"/>
</dbReference>
<feature type="domain" description="HTH crp-type" evidence="5">
    <location>
        <begin position="137"/>
        <end position="205"/>
    </location>
</feature>
<dbReference type="SUPFAM" id="SSF46785">
    <property type="entry name" value="Winged helix' DNA-binding domain"/>
    <property type="match status" value="1"/>
</dbReference>
<dbReference type="PANTHER" id="PTHR24567:SF58">
    <property type="entry name" value="CYCLIC AMP-BINDING REGULATORY PROTEIN"/>
    <property type="match status" value="1"/>
</dbReference>
<dbReference type="Gene3D" id="2.60.120.10">
    <property type="entry name" value="Jelly Rolls"/>
    <property type="match status" value="1"/>
</dbReference>
<name>A0A644YW96_9ZZZZ</name>
<dbReference type="GO" id="GO:0003677">
    <property type="term" value="F:DNA binding"/>
    <property type="evidence" value="ECO:0007669"/>
    <property type="project" value="UniProtKB-KW"/>
</dbReference>
<accession>A0A644YW96</accession>
<dbReference type="PROSITE" id="PS51063">
    <property type="entry name" value="HTH_CRP_2"/>
    <property type="match status" value="1"/>
</dbReference>
<dbReference type="AlphaFoldDB" id="A0A644YW96"/>
<dbReference type="EMBL" id="VSSQ01006451">
    <property type="protein sequence ID" value="MPM32732.1"/>
    <property type="molecule type" value="Genomic_DNA"/>
</dbReference>
<dbReference type="InterPro" id="IPR000595">
    <property type="entry name" value="cNMP-bd_dom"/>
</dbReference>
<gene>
    <name evidence="6" type="ORF">SDC9_79297</name>
</gene>
<organism evidence="6">
    <name type="scientific">bioreactor metagenome</name>
    <dbReference type="NCBI Taxonomy" id="1076179"/>
    <lineage>
        <taxon>unclassified sequences</taxon>
        <taxon>metagenomes</taxon>
        <taxon>ecological metagenomes</taxon>
    </lineage>
</organism>
<dbReference type="InterPro" id="IPR036390">
    <property type="entry name" value="WH_DNA-bd_sf"/>
</dbReference>
<dbReference type="SUPFAM" id="SSF51206">
    <property type="entry name" value="cAMP-binding domain-like"/>
    <property type="match status" value="1"/>
</dbReference>
<evidence type="ECO:0000256" key="3">
    <source>
        <dbReference type="ARBA" id="ARBA00023163"/>
    </source>
</evidence>
<dbReference type="SMART" id="SM00100">
    <property type="entry name" value="cNMP"/>
    <property type="match status" value="1"/>
</dbReference>
<evidence type="ECO:0000256" key="2">
    <source>
        <dbReference type="ARBA" id="ARBA00023125"/>
    </source>
</evidence>
<evidence type="ECO:0000259" key="4">
    <source>
        <dbReference type="PROSITE" id="PS50042"/>
    </source>
</evidence>
<evidence type="ECO:0000313" key="6">
    <source>
        <dbReference type="EMBL" id="MPM32732.1"/>
    </source>
</evidence>
<dbReference type="GO" id="GO:0005829">
    <property type="term" value="C:cytosol"/>
    <property type="evidence" value="ECO:0007669"/>
    <property type="project" value="TreeGrafter"/>
</dbReference>
<protein>
    <submittedName>
        <fullName evidence="6">Uncharacterized protein</fullName>
    </submittedName>
</protein>
<keyword evidence="3" id="KW-0804">Transcription</keyword>
<dbReference type="InterPro" id="IPR014710">
    <property type="entry name" value="RmlC-like_jellyroll"/>
</dbReference>
<proteinExistence type="predicted"/>
<dbReference type="InterPro" id="IPR050397">
    <property type="entry name" value="Env_Response_Regulators"/>
</dbReference>
<evidence type="ECO:0000259" key="5">
    <source>
        <dbReference type="PROSITE" id="PS51063"/>
    </source>
</evidence>
<dbReference type="CDD" id="cd00038">
    <property type="entry name" value="CAP_ED"/>
    <property type="match status" value="1"/>
</dbReference>
<dbReference type="SMART" id="SM00419">
    <property type="entry name" value="HTH_CRP"/>
    <property type="match status" value="1"/>
</dbReference>
<feature type="domain" description="Cyclic nucleotide-binding" evidence="4">
    <location>
        <begin position="22"/>
        <end position="107"/>
    </location>
</feature>
<keyword evidence="1" id="KW-0805">Transcription regulation</keyword>
<dbReference type="GO" id="GO:0003700">
    <property type="term" value="F:DNA-binding transcription factor activity"/>
    <property type="evidence" value="ECO:0007669"/>
    <property type="project" value="TreeGrafter"/>
</dbReference>
<dbReference type="InterPro" id="IPR018490">
    <property type="entry name" value="cNMP-bd_dom_sf"/>
</dbReference>